<dbReference type="OrthoDB" id="5497963at2"/>
<dbReference type="HOGENOM" id="CLU_062407_0_0_6"/>
<sequence length="366" mass="42197">MPDNVLLVSFLRNCGDGSIARLDCVDYPWEILIRQARKSNLLSRVSAFLDKFDKLDAIPQKYKQQFLNAYCVANANVRSVKWETQQIYNALHAAGIEFALLKGGAYVFTENSAYKGRLFTDIDILVKYCDLSAAEKILMLNGWLSSSIDNYNQKYYRQWMHEIPPLRHYQRKSTLDVHHAILPPTAALKPSTERLWAKAVQLDGFSGLYVLENMDMILHSATHLFHEGEFSQGLRDISDIDLLLREFILVDDSWENLLFRARELNLERPLFYALSITKSLLETPVPDEILNQAALVAKLGSLKRKIMNALYVKALLPDHETCKLRGSGSARFLLYLRSHWLKMPWYLLLPHLSRKAWMRLAGKELH</sequence>
<reference evidence="1 2" key="1">
    <citation type="journal article" date="2011" name="J. Bacteriol.">
        <title>Complete Genome Sequence of the Aerobic Marine Methanotroph Methylomonas methanica MC09.</title>
        <authorList>
            <person name="Boden R."/>
            <person name="Cunliffe M."/>
            <person name="Scanlan J."/>
            <person name="Moussard H."/>
            <person name="Kits K.D."/>
            <person name="Klotz M.G."/>
            <person name="Jetten M.S."/>
            <person name="Vuilleumier S."/>
            <person name="Han J."/>
            <person name="Peters L."/>
            <person name="Mikhailova N."/>
            <person name="Teshima H."/>
            <person name="Tapia R."/>
            <person name="Kyrpides N."/>
            <person name="Ivanova N."/>
            <person name="Pagani I."/>
            <person name="Cheng J.F."/>
            <person name="Goodwin L."/>
            <person name="Han C."/>
            <person name="Hauser L."/>
            <person name="Land M.L."/>
            <person name="Lapidus A."/>
            <person name="Lucas S."/>
            <person name="Pitluck S."/>
            <person name="Woyke T."/>
            <person name="Stein L."/>
            <person name="Murrell J.C."/>
        </authorList>
    </citation>
    <scope>NUCLEOTIDE SEQUENCE [LARGE SCALE GENOMIC DNA]</scope>
    <source>
        <strain evidence="1 2">MC09</strain>
    </source>
</reference>
<dbReference type="STRING" id="857087.Metme_1340"/>
<evidence type="ECO:0000313" key="1">
    <source>
        <dbReference type="EMBL" id="AEF99763.1"/>
    </source>
</evidence>
<dbReference type="RefSeq" id="WP_013818023.1">
    <property type="nucleotide sequence ID" value="NC_015572.1"/>
</dbReference>
<dbReference type="Pfam" id="PF14907">
    <property type="entry name" value="NTP_transf_5"/>
    <property type="match status" value="1"/>
</dbReference>
<dbReference type="KEGG" id="mmt:Metme_1340"/>
<dbReference type="eggNOG" id="ENOG502Z95A">
    <property type="taxonomic scope" value="Bacteria"/>
</dbReference>
<proteinExistence type="predicted"/>
<accession>F9ZY33</accession>
<evidence type="ECO:0000313" key="2">
    <source>
        <dbReference type="Proteomes" id="UP000008888"/>
    </source>
</evidence>
<gene>
    <name evidence="1" type="ordered locus">Metme_1340</name>
</gene>
<reference evidence="2" key="3">
    <citation type="submission" date="2011-05" db="EMBL/GenBank/DDBJ databases">
        <title>Complete sequence of Methylomonas methanica MC09.</title>
        <authorList>
            <consortium name="US DOE Joint Genome Institute"/>
            <person name="Lucas S."/>
            <person name="Han J."/>
            <person name="Lapidus A."/>
            <person name="Cheng J.-F."/>
            <person name="Goodwin L."/>
            <person name="Pitluck S."/>
            <person name="Peters L."/>
            <person name="Mikhailova N."/>
            <person name="Teshima H."/>
            <person name="Han C."/>
            <person name="Tapia R."/>
            <person name="Land M."/>
            <person name="Hauser L."/>
            <person name="Kyrpides N."/>
            <person name="Ivanova N."/>
            <person name="Pagani I."/>
            <person name="Stein L."/>
            <person name="Woyke T."/>
        </authorList>
    </citation>
    <scope>NUCLEOTIDE SEQUENCE [LARGE SCALE GENOMIC DNA]</scope>
    <source>
        <strain evidence="2">MC09</strain>
    </source>
</reference>
<dbReference type="InterPro" id="IPR039498">
    <property type="entry name" value="NTP_transf_5"/>
</dbReference>
<dbReference type="EMBL" id="CP002738">
    <property type="protein sequence ID" value="AEF99763.1"/>
    <property type="molecule type" value="Genomic_DNA"/>
</dbReference>
<reference key="2">
    <citation type="submission" date="2011-05" db="EMBL/GenBank/DDBJ databases">
        <title>Complete genome sequence of the aerobic marine methanotroph Methylomonas methanica MC09.</title>
        <authorList>
            <person name="Boden R."/>
            <person name="Cunliffe M."/>
            <person name="Scanlan J."/>
            <person name="Moussard H."/>
            <person name="Kits K.D."/>
            <person name="Klotz M."/>
            <person name="Jetten M."/>
            <person name="Vuilleumier S."/>
            <person name="Han J."/>
            <person name="Peters L."/>
            <person name="Mikhailova N."/>
            <person name="Teshima H."/>
            <person name="Tapia R."/>
            <person name="Kyrpides N."/>
            <person name="Ivanova N."/>
            <person name="Pagani I."/>
            <person name="Cheng J.-F."/>
            <person name="Goodwin L."/>
            <person name="Han C."/>
            <person name="Hauser L."/>
            <person name="Land M."/>
            <person name="Lapidus A."/>
            <person name="Lucas S."/>
            <person name="Pitluck S."/>
            <person name="Woyke T."/>
            <person name="Stein L.Y."/>
            <person name="Murrell C."/>
        </authorList>
    </citation>
    <scope>NUCLEOTIDE SEQUENCE</scope>
    <source>
        <strain>MC09</strain>
    </source>
</reference>
<protein>
    <submittedName>
        <fullName evidence="1">Uncharacterized protein</fullName>
    </submittedName>
</protein>
<name>F9ZY33_METMM</name>
<organism evidence="1 2">
    <name type="scientific">Methylomonas methanica (strain DSM 25384 / MC09)</name>
    <dbReference type="NCBI Taxonomy" id="857087"/>
    <lineage>
        <taxon>Bacteria</taxon>
        <taxon>Pseudomonadati</taxon>
        <taxon>Pseudomonadota</taxon>
        <taxon>Gammaproteobacteria</taxon>
        <taxon>Methylococcales</taxon>
        <taxon>Methylococcaceae</taxon>
        <taxon>Methylomonas</taxon>
    </lineage>
</organism>
<dbReference type="Proteomes" id="UP000008888">
    <property type="component" value="Chromosome"/>
</dbReference>
<dbReference type="AlphaFoldDB" id="F9ZY33"/>
<keyword evidence="2" id="KW-1185">Reference proteome</keyword>